<keyword evidence="1" id="KW-0812">Transmembrane</keyword>
<dbReference type="PANTHER" id="PTHR31650:SF1">
    <property type="entry name" value="WAX ESTER SYNTHASE_DIACYLGLYCEROL ACYLTRANSFERASE 4-RELATED"/>
    <property type="match status" value="1"/>
</dbReference>
<dbReference type="EC" id="2.3.1.-" evidence="2"/>
<evidence type="ECO:0000313" key="2">
    <source>
        <dbReference type="EMBL" id="PRQ60399.1"/>
    </source>
</evidence>
<keyword evidence="2" id="KW-0012">Acyltransferase</keyword>
<keyword evidence="1" id="KW-0472">Membrane</keyword>
<keyword evidence="3" id="KW-1185">Reference proteome</keyword>
<protein>
    <submittedName>
        <fullName evidence="2">Putative transferase</fullName>
        <ecNumber evidence="2">2.3.1.-</ecNumber>
    </submittedName>
</protein>
<accession>A0A2P6SP07</accession>
<dbReference type="PANTHER" id="PTHR31650">
    <property type="entry name" value="O-ACYLTRANSFERASE (WSD1-LIKE) FAMILY PROTEIN"/>
    <property type="match status" value="1"/>
</dbReference>
<dbReference type="AlphaFoldDB" id="A0A2P6SP07"/>
<reference evidence="2 3" key="1">
    <citation type="journal article" date="2018" name="Nat. Genet.">
        <title>The Rosa genome provides new insights in the design of modern roses.</title>
        <authorList>
            <person name="Bendahmane M."/>
        </authorList>
    </citation>
    <scope>NUCLEOTIDE SEQUENCE [LARGE SCALE GENOMIC DNA]</scope>
    <source>
        <strain evidence="3">cv. Old Blush</strain>
    </source>
</reference>
<dbReference type="GO" id="GO:0005886">
    <property type="term" value="C:plasma membrane"/>
    <property type="evidence" value="ECO:0007669"/>
    <property type="project" value="TreeGrafter"/>
</dbReference>
<dbReference type="GO" id="GO:0008374">
    <property type="term" value="F:O-acyltransferase activity"/>
    <property type="evidence" value="ECO:0007669"/>
    <property type="project" value="InterPro"/>
</dbReference>
<comment type="caution">
    <text evidence="2">The sequence shown here is derived from an EMBL/GenBank/DDBJ whole genome shotgun (WGS) entry which is preliminary data.</text>
</comment>
<organism evidence="2 3">
    <name type="scientific">Rosa chinensis</name>
    <name type="common">China rose</name>
    <dbReference type="NCBI Taxonomy" id="74649"/>
    <lineage>
        <taxon>Eukaryota</taxon>
        <taxon>Viridiplantae</taxon>
        <taxon>Streptophyta</taxon>
        <taxon>Embryophyta</taxon>
        <taxon>Tracheophyta</taxon>
        <taxon>Spermatophyta</taxon>
        <taxon>Magnoliopsida</taxon>
        <taxon>eudicotyledons</taxon>
        <taxon>Gunneridae</taxon>
        <taxon>Pentapetalae</taxon>
        <taxon>rosids</taxon>
        <taxon>fabids</taxon>
        <taxon>Rosales</taxon>
        <taxon>Rosaceae</taxon>
        <taxon>Rosoideae</taxon>
        <taxon>Rosoideae incertae sedis</taxon>
        <taxon>Rosa</taxon>
    </lineage>
</organism>
<gene>
    <name evidence="2" type="ORF">RchiOBHm_Chr1g0380751</name>
</gene>
<evidence type="ECO:0000313" key="3">
    <source>
        <dbReference type="Proteomes" id="UP000238479"/>
    </source>
</evidence>
<proteinExistence type="predicted"/>
<evidence type="ECO:0000256" key="1">
    <source>
        <dbReference type="SAM" id="Phobius"/>
    </source>
</evidence>
<dbReference type="InterPro" id="IPR045034">
    <property type="entry name" value="O-acyltransferase_WSD1-like"/>
</dbReference>
<dbReference type="EMBL" id="PDCK01000039">
    <property type="protein sequence ID" value="PRQ60399.1"/>
    <property type="molecule type" value="Genomic_DNA"/>
</dbReference>
<feature type="transmembrane region" description="Helical" evidence="1">
    <location>
        <begin position="87"/>
        <end position="109"/>
    </location>
</feature>
<feature type="transmembrane region" description="Helical" evidence="1">
    <location>
        <begin position="218"/>
        <end position="242"/>
    </location>
</feature>
<dbReference type="STRING" id="74649.A0A2P6SP07"/>
<name>A0A2P6SP07_ROSCH</name>
<sequence>MENTSSLLLSFEAEMEDRLSPAARLFHSPKFSCYIVIRMGCSIRINPEVISAGLKEILYKHPRFSSKNGKHISICVSFVIKCTFCSLFYTCSYKVVLLLLGAFLFPNFIRTPHFKHRMVEAMDVKRRKDGKYKRPTCNQKQKIGQCHDEYLFSNKDPKPNSKLGSSLFRSPKFSCYIVLTIGSKTRINLEVVKAGLKQNFPDHPCFSSIMVYNSCFSLAWLNAFLFLFPGFAFSTWILVYAISMI</sequence>
<dbReference type="Proteomes" id="UP000238479">
    <property type="component" value="Chromosome 1"/>
</dbReference>
<dbReference type="Gramene" id="PRQ60399">
    <property type="protein sequence ID" value="PRQ60399"/>
    <property type="gene ID" value="RchiOBHm_Chr1g0380751"/>
</dbReference>
<dbReference type="GO" id="GO:0019432">
    <property type="term" value="P:triglyceride biosynthetic process"/>
    <property type="evidence" value="ECO:0007669"/>
    <property type="project" value="TreeGrafter"/>
</dbReference>
<keyword evidence="2" id="KW-0808">Transferase</keyword>
<keyword evidence="1" id="KW-1133">Transmembrane helix</keyword>